<gene>
    <name evidence="1" type="ORF">BLA29_006072</name>
</gene>
<evidence type="ECO:0008006" key="3">
    <source>
        <dbReference type="Google" id="ProtNLM"/>
    </source>
</evidence>
<evidence type="ECO:0000313" key="2">
    <source>
        <dbReference type="Proteomes" id="UP000194236"/>
    </source>
</evidence>
<proteinExistence type="predicted"/>
<protein>
    <recommendedName>
        <fullName evidence="3">C3H1-type domain-containing protein</fullName>
    </recommendedName>
</protein>
<name>A0A1Y3BBR3_EURMA</name>
<dbReference type="AlphaFoldDB" id="A0A1Y3BBR3"/>
<dbReference type="EMBL" id="MUJZ01028515">
    <property type="protein sequence ID" value="OTF78302.1"/>
    <property type="molecule type" value="Genomic_DNA"/>
</dbReference>
<dbReference type="OrthoDB" id="2017782at2759"/>
<organism evidence="1 2">
    <name type="scientific">Euroglyphus maynei</name>
    <name type="common">Mayne's house dust mite</name>
    <dbReference type="NCBI Taxonomy" id="6958"/>
    <lineage>
        <taxon>Eukaryota</taxon>
        <taxon>Metazoa</taxon>
        <taxon>Ecdysozoa</taxon>
        <taxon>Arthropoda</taxon>
        <taxon>Chelicerata</taxon>
        <taxon>Arachnida</taxon>
        <taxon>Acari</taxon>
        <taxon>Acariformes</taxon>
        <taxon>Sarcoptiformes</taxon>
        <taxon>Astigmata</taxon>
        <taxon>Psoroptidia</taxon>
        <taxon>Analgoidea</taxon>
        <taxon>Pyroglyphidae</taxon>
        <taxon>Pyroglyphinae</taxon>
        <taxon>Euroglyphus</taxon>
    </lineage>
</organism>
<comment type="caution">
    <text evidence="1">The sequence shown here is derived from an EMBL/GenBank/DDBJ whole genome shotgun (WGS) entry which is preliminary data.</text>
</comment>
<reference evidence="1 2" key="1">
    <citation type="submission" date="2017-03" db="EMBL/GenBank/DDBJ databases">
        <title>Genome Survey of Euroglyphus maynei.</title>
        <authorList>
            <person name="Arlian L.G."/>
            <person name="Morgan M.S."/>
            <person name="Rider S.D."/>
        </authorList>
    </citation>
    <scope>NUCLEOTIDE SEQUENCE [LARGE SCALE GENOMIC DNA]</scope>
    <source>
        <strain evidence="1">Arlian Lab</strain>
        <tissue evidence="1">Whole body</tissue>
    </source>
</reference>
<dbReference type="Proteomes" id="UP000194236">
    <property type="component" value="Unassembled WGS sequence"/>
</dbReference>
<keyword evidence="2" id="KW-1185">Reference proteome</keyword>
<accession>A0A1Y3BBR3</accession>
<feature type="non-terminal residue" evidence="1">
    <location>
        <position position="1"/>
    </location>
</feature>
<sequence>ALRDTESALRFDECRDHIDHSLCLKARCLIGMEQYEQAEQLLCRINRMMMMMPQKVIPFLNKDLLLLRMKKLISCGYTIPLSRIYAQRYNMIADSLAAIEQNCQILLDKKLNESDPKLHLWLINQQQQNPSSSTTDLSLDFLNEAKCPTSKTMQYWSNESQRFYTINSNDYDDEEIYFSDEDEREQWYGHPDQWNRPKDILQQLPVHYEDAKDGSNSPLSKTASECYYFRTTGCDRQHCTFRHVLGNKGIDKQTWMRKKN</sequence>
<evidence type="ECO:0000313" key="1">
    <source>
        <dbReference type="EMBL" id="OTF78302.1"/>
    </source>
</evidence>